<name>A0A061EH99_THECC</name>
<evidence type="ECO:0000313" key="2">
    <source>
        <dbReference type="EMBL" id="EOY04226.1"/>
    </source>
</evidence>
<dbReference type="InParanoid" id="A0A061EH99"/>
<dbReference type="Proteomes" id="UP000026915">
    <property type="component" value="Chromosome 4"/>
</dbReference>
<keyword evidence="1" id="KW-1133">Transmembrane helix</keyword>
<proteinExistence type="predicted"/>
<reference evidence="2 3" key="1">
    <citation type="journal article" date="2013" name="Genome Biol.">
        <title>The genome sequence of the most widely cultivated cacao type and its use to identify candidate genes regulating pod color.</title>
        <authorList>
            <person name="Motamayor J.C."/>
            <person name="Mockaitis K."/>
            <person name="Schmutz J."/>
            <person name="Haiminen N."/>
            <person name="Iii D.L."/>
            <person name="Cornejo O."/>
            <person name="Findley S.D."/>
            <person name="Zheng P."/>
            <person name="Utro F."/>
            <person name="Royaert S."/>
            <person name="Saski C."/>
            <person name="Jenkins J."/>
            <person name="Podicheti R."/>
            <person name="Zhao M."/>
            <person name="Scheffler B.E."/>
            <person name="Stack J.C."/>
            <person name="Feltus F.A."/>
            <person name="Mustiga G.M."/>
            <person name="Amores F."/>
            <person name="Phillips W."/>
            <person name="Marelli J.P."/>
            <person name="May G.D."/>
            <person name="Shapiro H."/>
            <person name="Ma J."/>
            <person name="Bustamante C.D."/>
            <person name="Schnell R.J."/>
            <person name="Main D."/>
            <person name="Gilbert D."/>
            <person name="Parida L."/>
            <person name="Kuhn D.N."/>
        </authorList>
    </citation>
    <scope>NUCLEOTIDE SEQUENCE [LARGE SCALE GENOMIC DNA]</scope>
    <source>
        <strain evidence="3">cv. Matina 1-6</strain>
    </source>
</reference>
<evidence type="ECO:0000313" key="3">
    <source>
        <dbReference type="Proteomes" id="UP000026915"/>
    </source>
</evidence>
<evidence type="ECO:0000256" key="1">
    <source>
        <dbReference type="SAM" id="Phobius"/>
    </source>
</evidence>
<organism evidence="2 3">
    <name type="scientific">Theobroma cacao</name>
    <name type="common">Cacao</name>
    <name type="synonym">Cocoa</name>
    <dbReference type="NCBI Taxonomy" id="3641"/>
    <lineage>
        <taxon>Eukaryota</taxon>
        <taxon>Viridiplantae</taxon>
        <taxon>Streptophyta</taxon>
        <taxon>Embryophyta</taxon>
        <taxon>Tracheophyta</taxon>
        <taxon>Spermatophyta</taxon>
        <taxon>Magnoliopsida</taxon>
        <taxon>eudicotyledons</taxon>
        <taxon>Gunneridae</taxon>
        <taxon>Pentapetalae</taxon>
        <taxon>rosids</taxon>
        <taxon>malvids</taxon>
        <taxon>Malvales</taxon>
        <taxon>Malvaceae</taxon>
        <taxon>Byttnerioideae</taxon>
        <taxon>Theobroma</taxon>
    </lineage>
</organism>
<dbReference type="Gramene" id="EOY04226">
    <property type="protein sequence ID" value="EOY04226"/>
    <property type="gene ID" value="TCM_019494"/>
</dbReference>
<gene>
    <name evidence="2" type="ORF">TCM_019494</name>
</gene>
<protein>
    <submittedName>
        <fullName evidence="2">Uncharacterized protein</fullName>
    </submittedName>
</protein>
<dbReference type="AlphaFoldDB" id="A0A061EH99"/>
<keyword evidence="1" id="KW-0472">Membrane</keyword>
<accession>A0A061EH99</accession>
<dbReference type="HOGENOM" id="CLU_2445231_0_0_1"/>
<dbReference type="EMBL" id="CM001882">
    <property type="protein sequence ID" value="EOY04226.1"/>
    <property type="molecule type" value="Genomic_DNA"/>
</dbReference>
<sequence length="90" mass="10969">MYLYFYLAVLRRCNMGRRRCFLMHSSTLGVEMFQWIIYVLLLLDKKNLVWFFHVRDFNALETEKCLFCVFCSFKKHIQYSSPLHLVSVFL</sequence>
<keyword evidence="3" id="KW-1185">Reference proteome</keyword>
<feature type="transmembrane region" description="Helical" evidence="1">
    <location>
        <begin position="21"/>
        <end position="43"/>
    </location>
</feature>
<keyword evidence="1" id="KW-0812">Transmembrane</keyword>